<dbReference type="PANTHER" id="PTHR43649:SF12">
    <property type="entry name" value="DIACETYLCHITOBIOSE BINDING PROTEIN DASA"/>
    <property type="match status" value="1"/>
</dbReference>
<protein>
    <submittedName>
        <fullName evidence="2">ABC transporter, sugar binding protein</fullName>
    </submittedName>
</protein>
<dbReference type="InterPro" id="IPR006059">
    <property type="entry name" value="SBP"/>
</dbReference>
<dbReference type="PANTHER" id="PTHR43649">
    <property type="entry name" value="ARABINOSE-BINDING PROTEIN-RELATED"/>
    <property type="match status" value="1"/>
</dbReference>
<dbReference type="HOGENOM" id="CLU_031285_10_0_0"/>
<accession>A0A068NYN4</accession>
<evidence type="ECO:0000256" key="1">
    <source>
        <dbReference type="SAM" id="MobiDB-lite"/>
    </source>
</evidence>
<keyword evidence="3" id="KW-1185">Reference proteome</keyword>
<dbReference type="AlphaFoldDB" id="A0A068NYN4"/>
<dbReference type="RefSeq" id="WP_025228949.1">
    <property type="nucleotide sequence ID" value="NZ_CP007139.1"/>
</dbReference>
<gene>
    <name evidence="2" type="ORF">OP10G_3761</name>
</gene>
<dbReference type="InterPro" id="IPR050490">
    <property type="entry name" value="Bact_solute-bd_prot1"/>
</dbReference>
<reference evidence="2 3" key="1">
    <citation type="journal article" date="2014" name="PLoS ONE">
        <title>The first complete genome sequence of the class fimbriimonadia in the phylum armatimonadetes.</title>
        <authorList>
            <person name="Hu Z.Y."/>
            <person name="Wang Y.Z."/>
            <person name="Im W.T."/>
            <person name="Wang S.Y."/>
            <person name="Zhao G.P."/>
            <person name="Zheng H.J."/>
            <person name="Quan Z.X."/>
        </authorList>
    </citation>
    <scope>NUCLEOTIDE SEQUENCE [LARGE SCALE GENOMIC DNA]</scope>
    <source>
        <strain evidence="2">Gsoil 348</strain>
    </source>
</reference>
<dbReference type="EMBL" id="CP007139">
    <property type="protein sequence ID" value="AIE87129.1"/>
    <property type="molecule type" value="Genomic_DNA"/>
</dbReference>
<dbReference type="Gene3D" id="3.40.190.10">
    <property type="entry name" value="Periplasmic binding protein-like II"/>
    <property type="match status" value="2"/>
</dbReference>
<feature type="region of interest" description="Disordered" evidence="1">
    <location>
        <begin position="444"/>
        <end position="482"/>
    </location>
</feature>
<evidence type="ECO:0000313" key="2">
    <source>
        <dbReference type="EMBL" id="AIE87129.1"/>
    </source>
</evidence>
<organism evidence="2 3">
    <name type="scientific">Fimbriimonas ginsengisoli Gsoil 348</name>
    <dbReference type="NCBI Taxonomy" id="661478"/>
    <lineage>
        <taxon>Bacteria</taxon>
        <taxon>Bacillati</taxon>
        <taxon>Armatimonadota</taxon>
        <taxon>Fimbriimonadia</taxon>
        <taxon>Fimbriimonadales</taxon>
        <taxon>Fimbriimonadaceae</taxon>
        <taxon>Fimbriimonas</taxon>
    </lineage>
</organism>
<evidence type="ECO:0000313" key="3">
    <source>
        <dbReference type="Proteomes" id="UP000027982"/>
    </source>
</evidence>
<dbReference type="Proteomes" id="UP000027982">
    <property type="component" value="Chromosome"/>
</dbReference>
<proteinExistence type="predicted"/>
<dbReference type="eggNOG" id="COG1653">
    <property type="taxonomic scope" value="Bacteria"/>
</dbReference>
<dbReference type="STRING" id="661478.OP10G_3761"/>
<dbReference type="SUPFAM" id="SSF53850">
    <property type="entry name" value="Periplasmic binding protein-like II"/>
    <property type="match status" value="1"/>
</dbReference>
<dbReference type="Pfam" id="PF13416">
    <property type="entry name" value="SBP_bac_8"/>
    <property type="match status" value="1"/>
</dbReference>
<dbReference type="KEGG" id="fgi:OP10G_3761"/>
<name>A0A068NYN4_FIMGI</name>
<dbReference type="OrthoDB" id="9805950at2"/>
<sequence length="482" mass="53205">MTAKSTLALLFVITVVLGLLRSDWSPTAAKRQIHLSFWNGWTGPDGRVALEMIRRFNKANPDIQVSMQRMDWATYYNKLMVAAVDGRGPELFVIHSSTLPRMHRAGFVANVTTLFEGQDAIPPSDFDPYVLEQERYGSDYVGVPLDIHPQGLYCNLDLLKKAGLAHPPTNREEFLQAMRAMRVDSDHDGHPDNWGFALTLWRNNFQSLMPQFGGRYFDENGHADLANPGNVAALEFLAEIEKQHLVPPPENGLGWVGFRQGKVGMVFEGVYMLGDLLRLDDLKYTGAPIPQVGPRPGTMADSHVLCIRQGLDAATRSAAERFIRFMSANSIDWAAAGQVPARKSVRATPAFAAMPVQSAFAKQIPYMLYPPRTTVLFELSLEIDLAVEKVLRGRASATEALKTANANVQSALDRDARERTGERVSCGAPFPSSRCLCLTRERGLGVRESPPEGPPLSRAASPTANLKSGIKPAPWTQDRRPV</sequence>